<evidence type="ECO:0000313" key="2">
    <source>
        <dbReference type="Proteomes" id="UP000176294"/>
    </source>
</evidence>
<dbReference type="AlphaFoldDB" id="A0A1G1TEC0"/>
<dbReference type="STRING" id="1908237.BEN47_07405"/>
<keyword evidence="2" id="KW-1185">Reference proteome</keyword>
<sequence length="155" mass="17742">MRQPQFPLIAIGNNGVPNIIQSASVLSKASVRELTTAYFDTVDLFDNTSVKWKFRQVSANLKISWWTKSLANTIYNPTLDVDIVWTFNGAYHLSELKKKLTNCVDKDDDIITQFEEADVIKAAIGNAMQFDDILIVLNKYVFDVYEEQIWKDQEA</sequence>
<evidence type="ECO:0000313" key="1">
    <source>
        <dbReference type="EMBL" id="OGX89223.1"/>
    </source>
</evidence>
<reference evidence="1 2" key="1">
    <citation type="submission" date="2016-08" db="EMBL/GenBank/DDBJ databases">
        <title>Hymenobacter coccineus sp. nov., Hymenobacter lapidarius sp. nov. and Hymenobacter glacialis sp. nov., isolated from Antarctic soil.</title>
        <authorList>
            <person name="Sedlacek I."/>
            <person name="Kralova S."/>
            <person name="Kyrova K."/>
            <person name="Maslanova I."/>
            <person name="Stankova E."/>
            <person name="Vrbovska V."/>
            <person name="Nemec M."/>
            <person name="Bartak M."/>
            <person name="Svec P."/>
            <person name="Busse H.-J."/>
            <person name="Pantucek R."/>
        </authorList>
    </citation>
    <scope>NUCLEOTIDE SEQUENCE [LARGE SCALE GENOMIC DNA]</scope>
    <source>
        <strain evidence="1 2">CCM 8643</strain>
    </source>
</reference>
<dbReference type="EMBL" id="MDZB01000033">
    <property type="protein sequence ID" value="OGX89223.1"/>
    <property type="molecule type" value="Genomic_DNA"/>
</dbReference>
<dbReference type="Proteomes" id="UP000176294">
    <property type="component" value="Unassembled WGS sequence"/>
</dbReference>
<organism evidence="1 2">
    <name type="scientific">Hymenobacter lapidarius</name>
    <dbReference type="NCBI Taxonomy" id="1908237"/>
    <lineage>
        <taxon>Bacteria</taxon>
        <taxon>Pseudomonadati</taxon>
        <taxon>Bacteroidota</taxon>
        <taxon>Cytophagia</taxon>
        <taxon>Cytophagales</taxon>
        <taxon>Hymenobacteraceae</taxon>
        <taxon>Hymenobacter</taxon>
    </lineage>
</organism>
<dbReference type="OrthoDB" id="1348475at2"/>
<protein>
    <submittedName>
        <fullName evidence="1">Uncharacterized protein</fullName>
    </submittedName>
</protein>
<accession>A0A1G1TEC0</accession>
<gene>
    <name evidence="1" type="ORF">BEN47_07405</name>
</gene>
<dbReference type="RefSeq" id="WP_070724381.1">
    <property type="nucleotide sequence ID" value="NZ_MDZB01000033.1"/>
</dbReference>
<name>A0A1G1TEC0_9BACT</name>
<comment type="caution">
    <text evidence="1">The sequence shown here is derived from an EMBL/GenBank/DDBJ whole genome shotgun (WGS) entry which is preliminary data.</text>
</comment>
<proteinExistence type="predicted"/>